<proteinExistence type="predicted"/>
<organism evidence="2 3">
    <name type="scientific">Streptomyces xiamenensis</name>
    <dbReference type="NCBI Taxonomy" id="408015"/>
    <lineage>
        <taxon>Bacteria</taxon>
        <taxon>Bacillati</taxon>
        <taxon>Actinomycetota</taxon>
        <taxon>Actinomycetes</taxon>
        <taxon>Kitasatosporales</taxon>
        <taxon>Streptomycetaceae</taxon>
        <taxon>Streptomyces</taxon>
    </lineage>
</organism>
<evidence type="ECO:0000256" key="1">
    <source>
        <dbReference type="SAM" id="MobiDB-lite"/>
    </source>
</evidence>
<accession>A0A0F7FUR3</accession>
<dbReference type="KEGG" id="sxi:SXIM_27400"/>
<gene>
    <name evidence="2" type="ORF">SXIM_27400</name>
</gene>
<evidence type="ECO:0000313" key="3">
    <source>
        <dbReference type="Proteomes" id="UP000034034"/>
    </source>
</evidence>
<evidence type="ECO:0000313" key="2">
    <source>
        <dbReference type="EMBL" id="AKG44124.1"/>
    </source>
</evidence>
<reference evidence="2" key="1">
    <citation type="submission" date="2019-08" db="EMBL/GenBank/DDBJ databases">
        <title>Complete genome sequence of a mangrove-derived Streptomyces xiamenensis.</title>
        <authorList>
            <person name="Xu J."/>
        </authorList>
    </citation>
    <scope>NUCLEOTIDE SEQUENCE</scope>
    <source>
        <strain evidence="2">318</strain>
    </source>
</reference>
<dbReference type="EMBL" id="CP009922">
    <property type="protein sequence ID" value="AKG44124.1"/>
    <property type="molecule type" value="Genomic_DNA"/>
</dbReference>
<dbReference type="AlphaFoldDB" id="A0A0F7FUR3"/>
<name>A0A0F7FUR3_9ACTN</name>
<dbReference type="HOGENOM" id="CLU_3277607_0_0_11"/>
<keyword evidence="3" id="KW-1185">Reference proteome</keyword>
<feature type="region of interest" description="Disordered" evidence="1">
    <location>
        <begin position="21"/>
        <end position="41"/>
    </location>
</feature>
<protein>
    <submittedName>
        <fullName evidence="2">Uncharacterized protein</fullName>
    </submittedName>
</protein>
<sequence>MAPHGTLAKLLINNDDGTKSLSVQEWDEDGNPTKYWRSEKS</sequence>
<dbReference type="Proteomes" id="UP000034034">
    <property type="component" value="Chromosome"/>
</dbReference>